<evidence type="ECO:0000256" key="8">
    <source>
        <dbReference type="SAM" id="Phobius"/>
    </source>
</evidence>
<dbReference type="PANTHER" id="PTHR23292:SF6">
    <property type="entry name" value="FI16602P1-RELATED"/>
    <property type="match status" value="1"/>
</dbReference>
<dbReference type="PANTHER" id="PTHR23292">
    <property type="entry name" value="LIPOPOLYSACCHARIDE-INDUCED TUMOR NECROSIS FACTOR-ALPHA FACTOR"/>
    <property type="match status" value="1"/>
</dbReference>
<keyword evidence="8" id="KW-0812">Transmembrane</keyword>
<sequence length="84" mass="9118">MSTSANASIPPLGMVSTQVTCPSCHAVVMTTITKESSQSSYWCCLLLCVLALPCFALVPFCLNKFKDFRHSCPLCSAHIGVYKQ</sequence>
<evidence type="ECO:0000256" key="6">
    <source>
        <dbReference type="ARBA" id="ARBA00022833"/>
    </source>
</evidence>
<dbReference type="GO" id="GO:0008270">
    <property type="term" value="F:zinc ion binding"/>
    <property type="evidence" value="ECO:0007669"/>
    <property type="project" value="TreeGrafter"/>
</dbReference>
<accession>A0A8B8GFC7</accession>
<dbReference type="SMART" id="SM00714">
    <property type="entry name" value="LITAF"/>
    <property type="match status" value="1"/>
</dbReference>
<dbReference type="GeneID" id="112691340"/>
<dbReference type="Proteomes" id="UP000694846">
    <property type="component" value="Unplaced"/>
</dbReference>
<evidence type="ECO:0000256" key="2">
    <source>
        <dbReference type="ARBA" id="ARBA00004481"/>
    </source>
</evidence>
<keyword evidence="5" id="KW-0479">Metal-binding</keyword>
<evidence type="ECO:0000313" key="11">
    <source>
        <dbReference type="RefSeq" id="XP_025421301.1"/>
    </source>
</evidence>
<feature type="domain" description="LITAF" evidence="9">
    <location>
        <begin position="1"/>
        <end position="84"/>
    </location>
</feature>
<keyword evidence="7 8" id="KW-0472">Membrane</keyword>
<dbReference type="AlphaFoldDB" id="A0A8B8GFC7"/>
<dbReference type="OrthoDB" id="5599753at2759"/>
<reference evidence="11" key="1">
    <citation type="submission" date="2025-08" db="UniProtKB">
        <authorList>
            <consortium name="RefSeq"/>
        </authorList>
    </citation>
    <scope>IDENTIFICATION</scope>
    <source>
        <tissue evidence="11">Whole body</tissue>
    </source>
</reference>
<evidence type="ECO:0000256" key="7">
    <source>
        <dbReference type="ARBA" id="ARBA00023136"/>
    </source>
</evidence>
<evidence type="ECO:0000259" key="9">
    <source>
        <dbReference type="PROSITE" id="PS51837"/>
    </source>
</evidence>
<organism evidence="10 11">
    <name type="scientific">Sipha flava</name>
    <name type="common">yellow sugarcane aphid</name>
    <dbReference type="NCBI Taxonomy" id="143950"/>
    <lineage>
        <taxon>Eukaryota</taxon>
        <taxon>Metazoa</taxon>
        <taxon>Ecdysozoa</taxon>
        <taxon>Arthropoda</taxon>
        <taxon>Hexapoda</taxon>
        <taxon>Insecta</taxon>
        <taxon>Pterygota</taxon>
        <taxon>Neoptera</taxon>
        <taxon>Paraneoptera</taxon>
        <taxon>Hemiptera</taxon>
        <taxon>Sternorrhyncha</taxon>
        <taxon>Aphidomorpha</taxon>
        <taxon>Aphidoidea</taxon>
        <taxon>Aphididae</taxon>
        <taxon>Sipha</taxon>
    </lineage>
</organism>
<keyword evidence="10" id="KW-1185">Reference proteome</keyword>
<evidence type="ECO:0000256" key="1">
    <source>
        <dbReference type="ARBA" id="ARBA00004414"/>
    </source>
</evidence>
<evidence type="ECO:0000256" key="5">
    <source>
        <dbReference type="ARBA" id="ARBA00022723"/>
    </source>
</evidence>
<keyword evidence="6" id="KW-0862">Zinc</keyword>
<comment type="similarity">
    <text evidence="4">Belongs to the CDIP1/LITAF family.</text>
</comment>
<dbReference type="GO" id="GO:0031902">
    <property type="term" value="C:late endosome membrane"/>
    <property type="evidence" value="ECO:0007669"/>
    <property type="project" value="UniProtKB-SubCell"/>
</dbReference>
<dbReference type="PROSITE" id="PS51837">
    <property type="entry name" value="LITAF"/>
    <property type="match status" value="1"/>
</dbReference>
<dbReference type="GO" id="GO:0005765">
    <property type="term" value="C:lysosomal membrane"/>
    <property type="evidence" value="ECO:0007669"/>
    <property type="project" value="UniProtKB-SubCell"/>
</dbReference>
<gene>
    <name evidence="11" type="primary">LOC112691340</name>
</gene>
<comment type="subcellular location">
    <subcellularLocation>
        <location evidence="2">Endosome membrane</location>
        <topology evidence="2">Peripheral membrane protein</topology>
    </subcellularLocation>
    <subcellularLocation>
        <location evidence="1">Late endosome membrane</location>
    </subcellularLocation>
    <subcellularLocation>
        <location evidence="3">Lysosome membrane</location>
        <topology evidence="3">Peripheral membrane protein</topology>
        <orientation evidence="3">Cytoplasmic side</orientation>
    </subcellularLocation>
</comment>
<evidence type="ECO:0000256" key="4">
    <source>
        <dbReference type="ARBA" id="ARBA00005975"/>
    </source>
</evidence>
<proteinExistence type="inferred from homology"/>
<feature type="transmembrane region" description="Helical" evidence="8">
    <location>
        <begin position="39"/>
        <end position="62"/>
    </location>
</feature>
<keyword evidence="8" id="KW-1133">Transmembrane helix</keyword>
<dbReference type="InterPro" id="IPR006629">
    <property type="entry name" value="LITAF"/>
</dbReference>
<evidence type="ECO:0000256" key="3">
    <source>
        <dbReference type="ARBA" id="ARBA00004630"/>
    </source>
</evidence>
<protein>
    <submittedName>
        <fullName evidence="11">Lipopolysaccharide-induced tumor necrosis factor-alpha factor homolog isoform X1</fullName>
    </submittedName>
</protein>
<evidence type="ECO:0000313" key="10">
    <source>
        <dbReference type="Proteomes" id="UP000694846"/>
    </source>
</evidence>
<dbReference type="Pfam" id="PF10601">
    <property type="entry name" value="zf-LITAF-like"/>
    <property type="match status" value="1"/>
</dbReference>
<dbReference type="InterPro" id="IPR037519">
    <property type="entry name" value="LITAF_fam"/>
</dbReference>
<name>A0A8B8GFC7_9HEMI</name>
<dbReference type="RefSeq" id="XP_025421301.1">
    <property type="nucleotide sequence ID" value="XM_025565516.1"/>
</dbReference>